<gene>
    <name evidence="2" type="ORF">I551_7693</name>
</gene>
<comment type="caution">
    <text evidence="2">The sequence shown here is derived from an EMBL/GenBank/DDBJ whole genome shotgun (WGS) entry which is preliminary data.</text>
</comment>
<protein>
    <submittedName>
        <fullName evidence="2">PE-PGRS family domain protein</fullName>
    </submittedName>
</protein>
<name>A0ABN0QMH6_MYCUL</name>
<evidence type="ECO:0000256" key="1">
    <source>
        <dbReference type="SAM" id="MobiDB-lite"/>
    </source>
</evidence>
<dbReference type="EMBL" id="JAOL01000186">
    <property type="protein sequence ID" value="EUA85885.1"/>
    <property type="molecule type" value="Genomic_DNA"/>
</dbReference>
<reference evidence="2 3" key="1">
    <citation type="submission" date="2014-01" db="EMBL/GenBank/DDBJ databases">
        <authorList>
            <person name="Dobos K."/>
            <person name="Lenaerts A."/>
            <person name="Ordway D."/>
            <person name="DeGroote M.A."/>
            <person name="Parker T."/>
            <person name="Sizemore C."/>
            <person name="Tallon L.J."/>
            <person name="Sadzewicz L.K."/>
            <person name="Sengamalay N."/>
            <person name="Fraser C.M."/>
            <person name="Hine E."/>
            <person name="Shefchek K.A."/>
            <person name="Das S.P."/>
            <person name="Tettelin H."/>
        </authorList>
    </citation>
    <scope>NUCLEOTIDE SEQUENCE [LARGE SCALE GENOMIC DNA]</scope>
    <source>
        <strain evidence="2 3">Harvey</strain>
    </source>
</reference>
<keyword evidence="3" id="KW-1185">Reference proteome</keyword>
<feature type="region of interest" description="Disordered" evidence="1">
    <location>
        <begin position="22"/>
        <end position="41"/>
    </location>
</feature>
<evidence type="ECO:0000313" key="2">
    <source>
        <dbReference type="EMBL" id="EUA85885.1"/>
    </source>
</evidence>
<accession>A0ABN0QMH6</accession>
<evidence type="ECO:0000313" key="3">
    <source>
        <dbReference type="Proteomes" id="UP000020681"/>
    </source>
</evidence>
<proteinExistence type="predicted"/>
<organism evidence="2 3">
    <name type="scientific">Mycobacterium ulcerans str. Harvey</name>
    <dbReference type="NCBI Taxonomy" id="1299332"/>
    <lineage>
        <taxon>Bacteria</taxon>
        <taxon>Bacillati</taxon>
        <taxon>Actinomycetota</taxon>
        <taxon>Actinomycetes</taxon>
        <taxon>Mycobacteriales</taxon>
        <taxon>Mycobacteriaceae</taxon>
        <taxon>Mycobacterium</taxon>
        <taxon>Mycobacterium ulcerans group</taxon>
    </lineage>
</organism>
<sequence length="41" mass="4524">MGEFSEPFIQLWDPAYTYVGSNIATGPNPQPNEPSLTPNSR</sequence>
<dbReference type="Proteomes" id="UP000020681">
    <property type="component" value="Unassembled WGS sequence"/>
</dbReference>